<dbReference type="Pfam" id="PF06276">
    <property type="entry name" value="FhuF"/>
    <property type="match status" value="1"/>
</dbReference>
<dbReference type="PANTHER" id="PTHR34384">
    <property type="entry name" value="L-2,3-DIAMINOPROPANOATE--CITRATE LIGASE"/>
    <property type="match status" value="1"/>
</dbReference>
<evidence type="ECO:0000256" key="1">
    <source>
        <dbReference type="ARBA" id="ARBA00004924"/>
    </source>
</evidence>
<name>A0A1C6T216_9ACTN</name>
<comment type="pathway">
    <text evidence="1">Siderophore biosynthesis.</text>
</comment>
<dbReference type="GO" id="GO:0019290">
    <property type="term" value="P:siderophore biosynthetic process"/>
    <property type="evidence" value="ECO:0007669"/>
    <property type="project" value="InterPro"/>
</dbReference>
<sequence length="551" mass="58695">MSCPAAPAPTRPPARPSETADLASAHALFGCYLREVAAPDGDVEMVGGTARVRLRHLDRTVLCRVTRISPILAHRYTGQVRCLPGSTIADVDRPADRGHGVGPDAGHTVDAVVLAELFAAELATRTGTRNDEFVGQVAASRGAIDLVLRERPARDPAPTGDPVTDAYVASEQSLVYGHPHHPSPKWHGGDPVGWRRHAPELRTSVRLSWLAVPAELLAEDGPFDDLVAELDPPAAPTGHRLLPVHPWQLSLVPPADRRLRVLGPAGAPLRPTASVRTLYAPAADLFLKASLHVRITNCLRKNARYELTGAVALTRHLSTVALPPGVGVLTEPAYRTVDLAGLDEAYGTIVRTGIRAHVRPGESVVLAAALAAAPLTVADPVGWWRSYVRLLVPAVLRLWLAHGVVPEAHLQNVLVVRDAAGRPVRLVLRDLEGLKLDTGRVPTWPVGLPREVAYSPAQAYRRIAYCLFVNHLGGLAGALADGRPGIEAELWNVAHAVVEASHADLGGPPELAALLAGAPLPAKANLLVRWQRAADRNAPYVTVPGPFGGAR</sequence>
<organism evidence="5 6">
    <name type="scientific">Micromonospora nigra</name>
    <dbReference type="NCBI Taxonomy" id="145857"/>
    <lineage>
        <taxon>Bacteria</taxon>
        <taxon>Bacillati</taxon>
        <taxon>Actinomycetota</taxon>
        <taxon>Actinomycetes</taxon>
        <taxon>Micromonosporales</taxon>
        <taxon>Micromonosporaceae</taxon>
        <taxon>Micromonospora</taxon>
    </lineage>
</organism>
<keyword evidence="6" id="KW-1185">Reference proteome</keyword>
<gene>
    <name evidence="5" type="ORF">GA0070616_5307</name>
</gene>
<dbReference type="Proteomes" id="UP000199699">
    <property type="component" value="Unassembled WGS sequence"/>
</dbReference>
<dbReference type="InterPro" id="IPR037455">
    <property type="entry name" value="LucA/IucC-like"/>
</dbReference>
<evidence type="ECO:0000259" key="3">
    <source>
        <dbReference type="Pfam" id="PF04183"/>
    </source>
</evidence>
<dbReference type="Pfam" id="PF04183">
    <property type="entry name" value="IucA_IucC"/>
    <property type="match status" value="1"/>
</dbReference>
<protein>
    <submittedName>
        <fullName evidence="5">Siderophore synthetase component</fullName>
    </submittedName>
</protein>
<evidence type="ECO:0000259" key="4">
    <source>
        <dbReference type="Pfam" id="PF06276"/>
    </source>
</evidence>
<comment type="similarity">
    <text evidence="2">Belongs to the IucA/IucC family.</text>
</comment>
<evidence type="ECO:0000256" key="2">
    <source>
        <dbReference type="ARBA" id="ARBA00007832"/>
    </source>
</evidence>
<dbReference type="RefSeq" id="WP_245712903.1">
    <property type="nucleotide sequence ID" value="NZ_FMHT01000003.1"/>
</dbReference>
<dbReference type="PANTHER" id="PTHR34384:SF5">
    <property type="entry name" value="L-2,3-DIAMINOPROPANOATE--CITRATE LIGASE"/>
    <property type="match status" value="1"/>
</dbReference>
<dbReference type="AlphaFoldDB" id="A0A1C6T216"/>
<dbReference type="Gene3D" id="1.10.510.40">
    <property type="match status" value="1"/>
</dbReference>
<accession>A0A1C6T216</accession>
<feature type="domain" description="Aerobactin siderophore biosynthesis IucA/IucC N-terminal" evidence="3">
    <location>
        <begin position="167"/>
        <end position="371"/>
    </location>
</feature>
<dbReference type="STRING" id="145857.GA0070616_5307"/>
<dbReference type="EMBL" id="FMHT01000003">
    <property type="protein sequence ID" value="SCL35747.1"/>
    <property type="molecule type" value="Genomic_DNA"/>
</dbReference>
<dbReference type="InterPro" id="IPR007310">
    <property type="entry name" value="Aerobactin_biosyn_IucA/IucC_N"/>
</dbReference>
<dbReference type="InterPro" id="IPR022770">
    <property type="entry name" value="IucA/IucC-like_C"/>
</dbReference>
<reference evidence="5 6" key="1">
    <citation type="submission" date="2016-06" db="EMBL/GenBank/DDBJ databases">
        <authorList>
            <person name="Kjaerup R.B."/>
            <person name="Dalgaard T.S."/>
            <person name="Juul-Madsen H.R."/>
        </authorList>
    </citation>
    <scope>NUCLEOTIDE SEQUENCE [LARGE SCALE GENOMIC DNA]</scope>
    <source>
        <strain evidence="5 6">DSM 43818</strain>
    </source>
</reference>
<evidence type="ECO:0000313" key="5">
    <source>
        <dbReference type="EMBL" id="SCL35747.1"/>
    </source>
</evidence>
<evidence type="ECO:0000313" key="6">
    <source>
        <dbReference type="Proteomes" id="UP000199699"/>
    </source>
</evidence>
<proteinExistence type="inferred from homology"/>
<dbReference type="GO" id="GO:0016881">
    <property type="term" value="F:acid-amino acid ligase activity"/>
    <property type="evidence" value="ECO:0007669"/>
    <property type="project" value="UniProtKB-ARBA"/>
</dbReference>
<feature type="domain" description="Aerobactin siderophore biosynthesis IucA/IucC-like C-terminal" evidence="4">
    <location>
        <begin position="383"/>
        <end position="536"/>
    </location>
</feature>